<evidence type="ECO:0000256" key="3">
    <source>
        <dbReference type="ARBA" id="ARBA00023004"/>
    </source>
</evidence>
<dbReference type="InterPro" id="IPR018967">
    <property type="entry name" value="FeS-contain_CDGSH-typ"/>
</dbReference>
<dbReference type="GO" id="GO:0046872">
    <property type="term" value="F:metal ion binding"/>
    <property type="evidence" value="ECO:0007669"/>
    <property type="project" value="UniProtKB-KW"/>
</dbReference>
<evidence type="ECO:0000313" key="6">
    <source>
        <dbReference type="EMBL" id="ACT17229.1"/>
    </source>
</evidence>
<dbReference type="InterPro" id="IPR042216">
    <property type="entry name" value="MitoNEET_CISD"/>
</dbReference>
<gene>
    <name evidence="6" type="ordered locus">GM21_1168</name>
</gene>
<dbReference type="AlphaFoldDB" id="C6E356"/>
<feature type="domain" description="Iron-binding zinc finger CDGSH type" evidence="5">
    <location>
        <begin position="43"/>
        <end position="75"/>
    </location>
</feature>
<dbReference type="Gene3D" id="3.40.5.90">
    <property type="entry name" value="CDGSH iron-sulfur domain, mitoNEET-type"/>
    <property type="match status" value="2"/>
</dbReference>
<dbReference type="KEGG" id="gem:GM21_1168"/>
<keyword evidence="2" id="KW-0479">Metal-binding</keyword>
<organism evidence="6">
    <name type="scientific">Geobacter sp. (strain M21)</name>
    <dbReference type="NCBI Taxonomy" id="443144"/>
    <lineage>
        <taxon>Bacteria</taxon>
        <taxon>Pseudomonadati</taxon>
        <taxon>Thermodesulfobacteriota</taxon>
        <taxon>Desulfuromonadia</taxon>
        <taxon>Geobacterales</taxon>
        <taxon>Geobacteraceae</taxon>
        <taxon>Geobacter</taxon>
    </lineage>
</organism>
<name>C6E356_GEOSM</name>
<protein>
    <submittedName>
        <fullName evidence="6">Zinc finger CDGSH-type domain protein</fullName>
    </submittedName>
</protein>
<dbReference type="HOGENOM" id="CLU_145019_2_1_7"/>
<dbReference type="Pfam" id="PF09360">
    <property type="entry name" value="zf-CDGSH"/>
    <property type="match status" value="2"/>
</dbReference>
<dbReference type="STRING" id="443144.GM21_1168"/>
<dbReference type="PANTHER" id="PTHR46491">
    <property type="entry name" value="CDGSH IRON SULFUR DOMAIN PROTEIN HOMOLOG"/>
    <property type="match status" value="1"/>
</dbReference>
<keyword evidence="1" id="KW-0001">2Fe-2S</keyword>
<feature type="domain" description="Iron-binding zinc finger CDGSH type" evidence="5">
    <location>
        <begin position="8"/>
        <end position="42"/>
    </location>
</feature>
<evidence type="ECO:0000256" key="1">
    <source>
        <dbReference type="ARBA" id="ARBA00022714"/>
    </source>
</evidence>
<evidence type="ECO:0000256" key="2">
    <source>
        <dbReference type="ARBA" id="ARBA00022723"/>
    </source>
</evidence>
<dbReference type="EMBL" id="CP001661">
    <property type="protein sequence ID" value="ACT17229.1"/>
    <property type="molecule type" value="Genomic_DNA"/>
</dbReference>
<proteinExistence type="predicted"/>
<dbReference type="eggNOG" id="COG3369">
    <property type="taxonomic scope" value="Bacteria"/>
</dbReference>
<sequence length="77" mass="8222">MNQSTITQGPIVLELEPGTYYRCTCGKSATQPFCDGAHVGGDKAPLAFEVKEKQQVYLCNCGKTANAPYCDGSCQKG</sequence>
<dbReference type="InterPro" id="IPR052950">
    <property type="entry name" value="CISD"/>
</dbReference>
<dbReference type="GO" id="GO:0051537">
    <property type="term" value="F:2 iron, 2 sulfur cluster binding"/>
    <property type="evidence" value="ECO:0007669"/>
    <property type="project" value="UniProtKB-KW"/>
</dbReference>
<keyword evidence="3" id="KW-0408">Iron</keyword>
<dbReference type="SMART" id="SM00704">
    <property type="entry name" value="ZnF_CDGSH"/>
    <property type="match status" value="2"/>
</dbReference>
<accession>C6E356</accession>
<dbReference type="GO" id="GO:0005737">
    <property type="term" value="C:cytoplasm"/>
    <property type="evidence" value="ECO:0007669"/>
    <property type="project" value="UniProtKB-ARBA"/>
</dbReference>
<evidence type="ECO:0000256" key="4">
    <source>
        <dbReference type="ARBA" id="ARBA00023014"/>
    </source>
</evidence>
<dbReference type="OrthoDB" id="9795032at2"/>
<keyword evidence="4" id="KW-0411">Iron-sulfur</keyword>
<reference evidence="6" key="1">
    <citation type="submission" date="2009-07" db="EMBL/GenBank/DDBJ databases">
        <title>Complete sequence of Geobacter sp. M21.</title>
        <authorList>
            <consortium name="US DOE Joint Genome Institute"/>
            <person name="Lucas S."/>
            <person name="Copeland A."/>
            <person name="Lapidus A."/>
            <person name="Glavina del Rio T."/>
            <person name="Dalin E."/>
            <person name="Tice H."/>
            <person name="Bruce D."/>
            <person name="Goodwin L."/>
            <person name="Pitluck S."/>
            <person name="Saunders E."/>
            <person name="Brettin T."/>
            <person name="Detter J.C."/>
            <person name="Han C."/>
            <person name="Larimer F."/>
            <person name="Land M."/>
            <person name="Hauser L."/>
            <person name="Kyrpides N."/>
            <person name="Ovchinnikova G."/>
            <person name="Lovley D."/>
        </authorList>
    </citation>
    <scope>NUCLEOTIDE SEQUENCE [LARGE SCALE GENOMIC DNA]</scope>
    <source>
        <strain evidence="6">M21</strain>
    </source>
</reference>
<dbReference type="PANTHER" id="PTHR46491:SF3">
    <property type="entry name" value="CDGSH IRON-SULFUR DOMAIN-CONTAINING PROTEIN 3, MITOCHONDRIAL"/>
    <property type="match status" value="1"/>
</dbReference>
<evidence type="ECO:0000259" key="5">
    <source>
        <dbReference type="SMART" id="SM00704"/>
    </source>
</evidence>